<dbReference type="EMBL" id="FOOT01000002">
    <property type="protein sequence ID" value="SFG40347.1"/>
    <property type="molecule type" value="Genomic_DNA"/>
</dbReference>
<dbReference type="Proteomes" id="UP000198724">
    <property type="component" value="Unassembled WGS sequence"/>
</dbReference>
<dbReference type="STRING" id="1436961.SAMN05421739_102404"/>
<proteinExistence type="predicted"/>
<dbReference type="InterPro" id="IPR025877">
    <property type="entry name" value="MobA-like_NTP_Trfase"/>
</dbReference>
<protein>
    <submittedName>
        <fullName evidence="2">Molybdenum cofactor cytidylyltransferase</fullName>
    </submittedName>
</protein>
<evidence type="ECO:0000313" key="3">
    <source>
        <dbReference type="Proteomes" id="UP000198724"/>
    </source>
</evidence>
<dbReference type="InterPro" id="IPR029044">
    <property type="entry name" value="Nucleotide-diphossugar_trans"/>
</dbReference>
<dbReference type="PANTHER" id="PTHR43777:SF1">
    <property type="entry name" value="MOLYBDENUM COFACTOR CYTIDYLYLTRANSFERASE"/>
    <property type="match status" value="1"/>
</dbReference>
<accession>A0A1I2RNZ5</accession>
<dbReference type="PANTHER" id="PTHR43777">
    <property type="entry name" value="MOLYBDENUM COFACTOR CYTIDYLYLTRANSFERASE"/>
    <property type="match status" value="1"/>
</dbReference>
<sequence>MTGLVLLAAGASTRLGKPKQELYFEGMTLFERAIKTALGSACTPVVVVQRAEATFALPEAIAHAVTMVQNPEWQEGMASSIRCGLTKLLALAPDVSACIFMVCDQPFVQESLLDNMIQTKHESRKGIVASAYKDTIGTPVLFDKRYFPDLLSLQGQEGAKKVVLKYKQDAATVPFPLGYIDIDTAEDYDSLINLKNNTF</sequence>
<evidence type="ECO:0000313" key="2">
    <source>
        <dbReference type="EMBL" id="SFG40347.1"/>
    </source>
</evidence>
<dbReference type="RefSeq" id="WP_092099867.1">
    <property type="nucleotide sequence ID" value="NZ_FOOT01000002.1"/>
</dbReference>
<organism evidence="2 3">
    <name type="scientific">Pontibacter chinhatensis</name>
    <dbReference type="NCBI Taxonomy" id="1436961"/>
    <lineage>
        <taxon>Bacteria</taxon>
        <taxon>Pseudomonadati</taxon>
        <taxon>Bacteroidota</taxon>
        <taxon>Cytophagia</taxon>
        <taxon>Cytophagales</taxon>
        <taxon>Hymenobacteraceae</taxon>
        <taxon>Pontibacter</taxon>
    </lineage>
</organism>
<dbReference type="Pfam" id="PF12804">
    <property type="entry name" value="NTP_transf_3"/>
    <property type="match status" value="1"/>
</dbReference>
<reference evidence="3" key="1">
    <citation type="submission" date="2016-10" db="EMBL/GenBank/DDBJ databases">
        <authorList>
            <person name="Varghese N."/>
            <person name="Submissions S."/>
        </authorList>
    </citation>
    <scope>NUCLEOTIDE SEQUENCE [LARGE SCALE GENOMIC DNA]</scope>
    <source>
        <strain evidence="3">LP51</strain>
    </source>
</reference>
<dbReference type="AlphaFoldDB" id="A0A1I2RNZ5"/>
<dbReference type="GO" id="GO:0016779">
    <property type="term" value="F:nucleotidyltransferase activity"/>
    <property type="evidence" value="ECO:0007669"/>
    <property type="project" value="UniProtKB-KW"/>
</dbReference>
<keyword evidence="3" id="KW-1185">Reference proteome</keyword>
<feature type="domain" description="MobA-like NTP transferase" evidence="1">
    <location>
        <begin position="5"/>
        <end position="166"/>
    </location>
</feature>
<dbReference type="OrthoDB" id="9779263at2"/>
<keyword evidence="2" id="KW-0548">Nucleotidyltransferase</keyword>
<gene>
    <name evidence="2" type="ORF">SAMN05421739_102404</name>
</gene>
<name>A0A1I2RNZ5_9BACT</name>
<evidence type="ECO:0000259" key="1">
    <source>
        <dbReference type="Pfam" id="PF12804"/>
    </source>
</evidence>
<dbReference type="SUPFAM" id="SSF53448">
    <property type="entry name" value="Nucleotide-diphospho-sugar transferases"/>
    <property type="match status" value="1"/>
</dbReference>
<dbReference type="Gene3D" id="3.90.550.10">
    <property type="entry name" value="Spore Coat Polysaccharide Biosynthesis Protein SpsA, Chain A"/>
    <property type="match status" value="1"/>
</dbReference>
<keyword evidence="2" id="KW-0808">Transferase</keyword>
<dbReference type="CDD" id="cd04182">
    <property type="entry name" value="GT_2_like_f"/>
    <property type="match status" value="1"/>
</dbReference>